<dbReference type="InterPro" id="IPR052565">
    <property type="entry name" value="Glutaredoxin-like_YDR286C"/>
</dbReference>
<dbReference type="PANTHER" id="PTHR33558:SF1">
    <property type="entry name" value="GLUTAREDOXIN-LIKE PROTEIN C5ORF63 HOMOLOG"/>
    <property type="match status" value="1"/>
</dbReference>
<dbReference type="HOGENOM" id="CLU_125054_2_0_11"/>
<dbReference type="CDD" id="cd02976">
    <property type="entry name" value="NrdH"/>
    <property type="match status" value="1"/>
</dbReference>
<dbReference type="KEGG" id="cwo:Cwoe_2901"/>
<dbReference type="InterPro" id="IPR036249">
    <property type="entry name" value="Thioredoxin-like_sf"/>
</dbReference>
<dbReference type="InterPro" id="IPR008554">
    <property type="entry name" value="Glutaredoxin-like"/>
</dbReference>
<dbReference type="Gene3D" id="3.40.30.10">
    <property type="entry name" value="Glutaredoxin"/>
    <property type="match status" value="1"/>
</dbReference>
<evidence type="ECO:0000313" key="1">
    <source>
        <dbReference type="EMBL" id="ADB51320.1"/>
    </source>
</evidence>
<dbReference type="PROSITE" id="PS51354">
    <property type="entry name" value="GLUTAREDOXIN_2"/>
    <property type="match status" value="1"/>
</dbReference>
<accession>D3FBQ5</accession>
<organism evidence="1 2">
    <name type="scientific">Conexibacter woesei (strain DSM 14684 / CCUG 47730 / CIP 108061 / JCM 11494 / NBRC 100937 / ID131577)</name>
    <dbReference type="NCBI Taxonomy" id="469383"/>
    <lineage>
        <taxon>Bacteria</taxon>
        <taxon>Bacillati</taxon>
        <taxon>Actinomycetota</taxon>
        <taxon>Thermoleophilia</taxon>
        <taxon>Solirubrobacterales</taxon>
        <taxon>Conexibacteraceae</taxon>
        <taxon>Conexibacter</taxon>
    </lineage>
</organism>
<sequence>MSANVVLYGRPGCHLCDDARALLVRVRAELPFALEERDIEQNDALHRAYLERIPVVAIDGEEVFEFFVDEDELRRRLSG</sequence>
<dbReference type="PANTHER" id="PTHR33558">
    <property type="entry name" value="GLUTAREDOXIN-LIKE PROTEIN C5ORF63 HOMOLOG"/>
    <property type="match status" value="1"/>
</dbReference>
<reference evidence="1 2" key="1">
    <citation type="journal article" date="2010" name="Stand. Genomic Sci.">
        <title>Complete genome sequence of Conexibacter woesei type strain (ID131577).</title>
        <authorList>
            <person name="Pukall R."/>
            <person name="Lapidus A."/>
            <person name="Glavina Del Rio T."/>
            <person name="Copeland A."/>
            <person name="Tice H."/>
            <person name="Cheng J.-F."/>
            <person name="Lucas S."/>
            <person name="Chen F."/>
            <person name="Nolan M."/>
            <person name="Bruce D."/>
            <person name="Goodwin L."/>
            <person name="Pitluck S."/>
            <person name="Mavromatis K."/>
            <person name="Ivanova N."/>
            <person name="Ovchinnikova G."/>
            <person name="Pati A."/>
            <person name="Chen A."/>
            <person name="Palaniappan K."/>
            <person name="Land M."/>
            <person name="Hauser L."/>
            <person name="Chang Y.-J."/>
            <person name="Jeffries C.D."/>
            <person name="Chain P."/>
            <person name="Meincke L."/>
            <person name="Sims D."/>
            <person name="Brettin T."/>
            <person name="Detter J.C."/>
            <person name="Rohde M."/>
            <person name="Goeker M."/>
            <person name="Bristow J."/>
            <person name="Eisen J.A."/>
            <person name="Markowitz V."/>
            <person name="Kyrpides N.C."/>
            <person name="Klenk H.-P."/>
            <person name="Hugenholtz P."/>
        </authorList>
    </citation>
    <scope>NUCLEOTIDE SEQUENCE [LARGE SCALE GENOMIC DNA]</scope>
    <source>
        <strain evidence="2">DSM 14684 / CIP 108061 / JCM 11494 / NBRC 100937 / ID131577</strain>
    </source>
</reference>
<dbReference type="SUPFAM" id="SSF52833">
    <property type="entry name" value="Thioredoxin-like"/>
    <property type="match status" value="1"/>
</dbReference>
<dbReference type="STRING" id="469383.Cwoe_2901"/>
<keyword evidence="2" id="KW-1185">Reference proteome</keyword>
<dbReference type="AlphaFoldDB" id="D3FBQ5"/>
<dbReference type="Proteomes" id="UP000008229">
    <property type="component" value="Chromosome"/>
</dbReference>
<dbReference type="RefSeq" id="WP_012934371.1">
    <property type="nucleotide sequence ID" value="NC_013739.1"/>
</dbReference>
<gene>
    <name evidence="1" type="ordered locus">Cwoe_2901</name>
</gene>
<evidence type="ECO:0000313" key="2">
    <source>
        <dbReference type="Proteomes" id="UP000008229"/>
    </source>
</evidence>
<protein>
    <submittedName>
        <fullName evidence="1">Glutaredoxin 2</fullName>
    </submittedName>
</protein>
<name>D3FBQ5_CONWI</name>
<dbReference type="eggNOG" id="COG0695">
    <property type="taxonomic scope" value="Bacteria"/>
</dbReference>
<dbReference type="OrthoDB" id="8779161at2"/>
<reference evidence="2" key="2">
    <citation type="submission" date="2010-01" db="EMBL/GenBank/DDBJ databases">
        <title>The complete genome of Conexibacter woesei DSM 14684.</title>
        <authorList>
            <consortium name="US DOE Joint Genome Institute (JGI-PGF)"/>
            <person name="Lucas S."/>
            <person name="Copeland A."/>
            <person name="Lapidus A."/>
            <person name="Glavina del Rio T."/>
            <person name="Dalin E."/>
            <person name="Tice H."/>
            <person name="Bruce D."/>
            <person name="Goodwin L."/>
            <person name="Pitluck S."/>
            <person name="Kyrpides N."/>
            <person name="Mavromatis K."/>
            <person name="Ivanova N."/>
            <person name="Mikhailova N."/>
            <person name="Chertkov O."/>
            <person name="Brettin T."/>
            <person name="Detter J.C."/>
            <person name="Han C."/>
            <person name="Larimer F."/>
            <person name="Land M."/>
            <person name="Hauser L."/>
            <person name="Markowitz V."/>
            <person name="Cheng J.-F."/>
            <person name="Hugenholtz P."/>
            <person name="Woyke T."/>
            <person name="Wu D."/>
            <person name="Pukall R."/>
            <person name="Steenblock K."/>
            <person name="Schneider S."/>
            <person name="Klenk H.-P."/>
            <person name="Eisen J.A."/>
        </authorList>
    </citation>
    <scope>NUCLEOTIDE SEQUENCE [LARGE SCALE GENOMIC DNA]</scope>
    <source>
        <strain evidence="2">DSM 14684 / CIP 108061 / JCM 11494 / NBRC 100937 / ID131577</strain>
    </source>
</reference>
<dbReference type="Pfam" id="PF05768">
    <property type="entry name" value="Glrx-like"/>
    <property type="match status" value="1"/>
</dbReference>
<proteinExistence type="predicted"/>
<dbReference type="EMBL" id="CP001854">
    <property type="protein sequence ID" value="ADB51320.1"/>
    <property type="molecule type" value="Genomic_DNA"/>
</dbReference>